<name>A0A2H0RCW9_9BACT</name>
<dbReference type="AlphaFoldDB" id="A0A2H0RCW9"/>
<dbReference type="PROSITE" id="PS51689">
    <property type="entry name" value="SAM_RNA_A_N6_MT"/>
    <property type="match status" value="1"/>
</dbReference>
<dbReference type="Gene3D" id="1.10.8.100">
    <property type="entry name" value="Ribosomal RNA adenine dimethylase-like, domain 2"/>
    <property type="match status" value="1"/>
</dbReference>
<feature type="binding site" evidence="5">
    <location>
        <position position="1"/>
    </location>
    <ligand>
        <name>S-adenosyl-L-methionine</name>
        <dbReference type="ChEBI" id="CHEBI:59789"/>
    </ligand>
</feature>
<keyword evidence="4 5" id="KW-0694">RNA-binding</keyword>
<dbReference type="GO" id="GO:0005829">
    <property type="term" value="C:cytosol"/>
    <property type="evidence" value="ECO:0007669"/>
    <property type="project" value="TreeGrafter"/>
</dbReference>
<dbReference type="Pfam" id="PF00398">
    <property type="entry name" value="RrnaAD"/>
    <property type="match status" value="1"/>
</dbReference>
<evidence type="ECO:0000313" key="7">
    <source>
        <dbReference type="Proteomes" id="UP000231602"/>
    </source>
</evidence>
<feature type="non-terminal residue" evidence="6">
    <location>
        <position position="1"/>
    </location>
</feature>
<protein>
    <submittedName>
        <fullName evidence="6">Uncharacterized protein</fullName>
    </submittedName>
</protein>
<dbReference type="GO" id="GO:0003723">
    <property type="term" value="F:RNA binding"/>
    <property type="evidence" value="ECO:0007669"/>
    <property type="project" value="UniProtKB-UniRule"/>
</dbReference>
<proteinExistence type="inferred from homology"/>
<dbReference type="InterPro" id="IPR029063">
    <property type="entry name" value="SAM-dependent_MTases_sf"/>
</dbReference>
<dbReference type="Proteomes" id="UP000231602">
    <property type="component" value="Unassembled WGS sequence"/>
</dbReference>
<dbReference type="EMBL" id="PCXV01000003">
    <property type="protein sequence ID" value="PIR44391.1"/>
    <property type="molecule type" value="Genomic_DNA"/>
</dbReference>
<gene>
    <name evidence="6" type="ORF">COV23_00055</name>
</gene>
<keyword evidence="1 5" id="KW-0489">Methyltransferase</keyword>
<dbReference type="Gene3D" id="3.40.50.150">
    <property type="entry name" value="Vaccinia Virus protein VP39"/>
    <property type="match status" value="1"/>
</dbReference>
<sequence>ASVQFWAEPKITDILLKGNFRPIPKVDSAVISLQTTADRLQQNNSKNSKLLAVDSKQYYNFIKILFKQPRKTILNNLRYMTNNLQLLKEKLELLKIDINTRPQDLTLSQIILLSKTFKVSP</sequence>
<accession>A0A2H0RCW9</accession>
<reference evidence="6 7" key="1">
    <citation type="submission" date="2017-09" db="EMBL/GenBank/DDBJ databases">
        <title>Depth-based differentiation of microbial function through sediment-hosted aquifers and enrichment of novel symbionts in the deep terrestrial subsurface.</title>
        <authorList>
            <person name="Probst A.J."/>
            <person name="Ladd B."/>
            <person name="Jarett J.K."/>
            <person name="Geller-Mcgrath D.E."/>
            <person name="Sieber C.M."/>
            <person name="Emerson J.B."/>
            <person name="Anantharaman K."/>
            <person name="Thomas B.C."/>
            <person name="Malmstrom R."/>
            <person name="Stieglmeier M."/>
            <person name="Klingl A."/>
            <person name="Woyke T."/>
            <person name="Ryan C.M."/>
            <person name="Banfield J.F."/>
        </authorList>
    </citation>
    <scope>NUCLEOTIDE SEQUENCE [LARGE SCALE GENOMIC DNA]</scope>
    <source>
        <strain evidence="6">CG10_big_fil_rev_8_21_14_0_10_31_9</strain>
    </source>
</reference>
<evidence type="ECO:0000256" key="3">
    <source>
        <dbReference type="ARBA" id="ARBA00022691"/>
    </source>
</evidence>
<dbReference type="InterPro" id="IPR023165">
    <property type="entry name" value="rRNA_Ade_diMease-like_C"/>
</dbReference>
<dbReference type="PANTHER" id="PTHR11727">
    <property type="entry name" value="DIMETHYLADENOSINE TRANSFERASE"/>
    <property type="match status" value="1"/>
</dbReference>
<evidence type="ECO:0000256" key="5">
    <source>
        <dbReference type="PROSITE-ProRule" id="PRU01026"/>
    </source>
</evidence>
<dbReference type="PANTHER" id="PTHR11727:SF7">
    <property type="entry name" value="DIMETHYLADENOSINE TRANSFERASE-RELATED"/>
    <property type="match status" value="1"/>
</dbReference>
<evidence type="ECO:0000313" key="6">
    <source>
        <dbReference type="EMBL" id="PIR44391.1"/>
    </source>
</evidence>
<comment type="similarity">
    <text evidence="5">Belongs to the class I-like SAM-binding methyltransferase superfamily. rRNA adenine N(6)-methyltransferase family.</text>
</comment>
<evidence type="ECO:0000256" key="1">
    <source>
        <dbReference type="ARBA" id="ARBA00022603"/>
    </source>
</evidence>
<evidence type="ECO:0000256" key="4">
    <source>
        <dbReference type="ARBA" id="ARBA00022884"/>
    </source>
</evidence>
<organism evidence="6 7">
    <name type="scientific">Candidatus Wolfebacteria bacterium CG10_big_fil_rev_8_21_14_0_10_31_9</name>
    <dbReference type="NCBI Taxonomy" id="1975070"/>
    <lineage>
        <taxon>Bacteria</taxon>
        <taxon>Candidatus Wolfeibacteriota</taxon>
    </lineage>
</organism>
<comment type="caution">
    <text evidence="5">Lacks conserved residue(s) required for the propagation of feature annotation.</text>
</comment>
<comment type="caution">
    <text evidence="6">The sequence shown here is derived from an EMBL/GenBank/DDBJ whole genome shotgun (WGS) entry which is preliminary data.</text>
</comment>
<dbReference type="InterPro" id="IPR001737">
    <property type="entry name" value="KsgA/Erm"/>
</dbReference>
<dbReference type="SUPFAM" id="SSF53335">
    <property type="entry name" value="S-adenosyl-L-methionine-dependent methyltransferases"/>
    <property type="match status" value="1"/>
</dbReference>
<keyword evidence="3 5" id="KW-0949">S-adenosyl-L-methionine</keyword>
<keyword evidence="2 5" id="KW-0808">Transferase</keyword>
<dbReference type="GO" id="GO:0000179">
    <property type="term" value="F:rRNA (adenine-N6,N6-)-dimethyltransferase activity"/>
    <property type="evidence" value="ECO:0007669"/>
    <property type="project" value="UniProtKB-UniRule"/>
</dbReference>
<evidence type="ECO:0000256" key="2">
    <source>
        <dbReference type="ARBA" id="ARBA00022679"/>
    </source>
</evidence>